<organism evidence="2 3">
    <name type="scientific">Metarhizium rileyi (strain RCEF 4871)</name>
    <name type="common">Nomuraea rileyi</name>
    <dbReference type="NCBI Taxonomy" id="1649241"/>
    <lineage>
        <taxon>Eukaryota</taxon>
        <taxon>Fungi</taxon>
        <taxon>Dikarya</taxon>
        <taxon>Ascomycota</taxon>
        <taxon>Pezizomycotina</taxon>
        <taxon>Sordariomycetes</taxon>
        <taxon>Hypocreomycetidae</taxon>
        <taxon>Hypocreales</taxon>
        <taxon>Clavicipitaceae</taxon>
        <taxon>Metarhizium</taxon>
    </lineage>
</organism>
<dbReference type="Pfam" id="PF12937">
    <property type="entry name" value="F-box-like"/>
    <property type="match status" value="1"/>
</dbReference>
<sequence>MKTPYLLRDSYTYGYFTNCIVWNSERFTRHGSSAPAVPLLTVDRPVAPGGVSATDRLMVLQERAMVLFHLILGMIYGRQNACVGQTKVKVGACLTALPRELVLQIMSELPASSLYCLRQTSKSFRLWFELSDFQRFHHVHTSPSSYIGFTMDISVVEKNDIANSLHHDEYCVSCLAAEEMGILDNGLTRLRQLRYCEGCDRLHASALFFPGKSPARCIGLLGHVKVCHHRSARVTTWIDICDTFAKYRYIDRRSAYGVVCTSRSHQPAWEENDKWTSHGCSFPRLVVKDTGTGPSVVQLAYGWDLPLLRITALQRPTLAVVRQVLSEVVLDAFSAHSMCPHVTAERDIQDYIQSGICECFTRIGYIPIDRKFEPCKCQRQVNLECRVCGAVYTWLNYGGSVTLSYQYVWRVQRPTSPGWLGLIDQGFKRMLFSEENRNILWCETPGCRTNTRGRWEAIVKADSERGYMEASDDEASHHYDYIEAMFASHESSFQNW</sequence>
<dbReference type="OMA" id="DEASHHY"/>
<comment type="caution">
    <text evidence="2">The sequence shown here is derived from an EMBL/GenBank/DDBJ whole genome shotgun (WGS) entry which is preliminary data.</text>
</comment>
<dbReference type="PROSITE" id="PS50181">
    <property type="entry name" value="FBOX"/>
    <property type="match status" value="1"/>
</dbReference>
<dbReference type="STRING" id="1081105.A0A162HV49"/>
<feature type="domain" description="F-box" evidence="1">
    <location>
        <begin position="91"/>
        <end position="136"/>
    </location>
</feature>
<dbReference type="Proteomes" id="UP000243498">
    <property type="component" value="Unassembled WGS sequence"/>
</dbReference>
<dbReference type="EMBL" id="AZHC01000011">
    <property type="protein sequence ID" value="OAA43775.1"/>
    <property type="molecule type" value="Genomic_DNA"/>
</dbReference>
<reference evidence="2 3" key="1">
    <citation type="journal article" date="2016" name="Genome Biol. Evol.">
        <title>Divergent and convergent evolution of fungal pathogenicity.</title>
        <authorList>
            <person name="Shang Y."/>
            <person name="Xiao G."/>
            <person name="Zheng P."/>
            <person name="Cen K."/>
            <person name="Zhan S."/>
            <person name="Wang C."/>
        </authorList>
    </citation>
    <scope>NUCLEOTIDE SEQUENCE [LARGE SCALE GENOMIC DNA]</scope>
    <source>
        <strain evidence="2 3">RCEF 4871</strain>
    </source>
</reference>
<gene>
    <name evidence="2" type="ORF">NOR_04350</name>
</gene>
<protein>
    <submittedName>
        <fullName evidence="2">F-box domain, Skp2-like protein</fullName>
    </submittedName>
</protein>
<dbReference type="InterPro" id="IPR001810">
    <property type="entry name" value="F-box_dom"/>
</dbReference>
<dbReference type="OrthoDB" id="3219396at2759"/>
<name>A0A162HV49_METRR</name>
<dbReference type="SUPFAM" id="SSF81383">
    <property type="entry name" value="F-box domain"/>
    <property type="match status" value="1"/>
</dbReference>
<evidence type="ECO:0000313" key="2">
    <source>
        <dbReference type="EMBL" id="OAA43775.1"/>
    </source>
</evidence>
<dbReference type="AlphaFoldDB" id="A0A162HV49"/>
<dbReference type="InterPro" id="IPR036047">
    <property type="entry name" value="F-box-like_dom_sf"/>
</dbReference>
<evidence type="ECO:0000259" key="1">
    <source>
        <dbReference type="PROSITE" id="PS50181"/>
    </source>
</evidence>
<proteinExistence type="predicted"/>
<accession>A0A162HV49</accession>
<evidence type="ECO:0000313" key="3">
    <source>
        <dbReference type="Proteomes" id="UP000243498"/>
    </source>
</evidence>
<keyword evidence="3" id="KW-1185">Reference proteome</keyword>